<dbReference type="GO" id="GO:0005886">
    <property type="term" value="C:plasma membrane"/>
    <property type="evidence" value="ECO:0007669"/>
    <property type="project" value="UniProtKB-SubCell"/>
</dbReference>
<comment type="subcellular location">
    <subcellularLocation>
        <location evidence="1">Cell membrane</location>
        <topology evidence="1">Multi-pass membrane protein</topology>
    </subcellularLocation>
</comment>
<dbReference type="Proteomes" id="UP000323866">
    <property type="component" value="Unassembled WGS sequence"/>
</dbReference>
<evidence type="ECO:0000256" key="2">
    <source>
        <dbReference type="ARBA" id="ARBA00022475"/>
    </source>
</evidence>
<evidence type="ECO:0000256" key="3">
    <source>
        <dbReference type="ARBA" id="ARBA00022692"/>
    </source>
</evidence>
<evidence type="ECO:0000259" key="8">
    <source>
        <dbReference type="Pfam" id="PF02687"/>
    </source>
</evidence>
<sequence>MIRHLFKLIWNRKKSNFLLISEIFFSFLVLFGVLSFALYNYHNYRQPLGFTHDNVWQVWINPNTDSTAQNLAVQEQLLQRVRSFPEVAHASLASSNTPFSFNTMNGDLTYEKGKEVETHNFEVQDEFKDVLGLQLSQGRWFGPQDNSSLHPAIVINQKLKGDLFGSEDPLGKKVSANDSTHYTVIGVVNHFRPASEYAAEEGAFFGRINLSKDNKYVWTGLLIKVKPGTGVAFEEKMVKEISAIAKGWSIEVTTLEKMRQSKAKMTLVPLVAMAVVCGFLVFNVALGLFGVLWYNINKRTSEIGLRRAMGATTRQIRTQFVGEVLVMATFGLLLGLLLAVQFPLLQVFQLSPAIYWQGIGTAAVLIFLLVALCALYPSQQASRIQPAVALHEE</sequence>
<dbReference type="InterPro" id="IPR003838">
    <property type="entry name" value="ABC3_permease_C"/>
</dbReference>
<evidence type="ECO:0000256" key="6">
    <source>
        <dbReference type="ARBA" id="ARBA00038076"/>
    </source>
</evidence>
<dbReference type="EMBL" id="VKKZ01000024">
    <property type="protein sequence ID" value="KAA6431041.1"/>
    <property type="molecule type" value="Genomic_DNA"/>
</dbReference>
<evidence type="ECO:0000313" key="11">
    <source>
        <dbReference type="EMBL" id="MFA1772409.1"/>
    </source>
</evidence>
<proteinExistence type="inferred from homology"/>
<evidence type="ECO:0000313" key="10">
    <source>
        <dbReference type="EMBL" id="KAA6431041.1"/>
    </source>
</evidence>
<dbReference type="GO" id="GO:0022857">
    <property type="term" value="F:transmembrane transporter activity"/>
    <property type="evidence" value="ECO:0007669"/>
    <property type="project" value="TreeGrafter"/>
</dbReference>
<dbReference type="OrthoDB" id="8769057at2"/>
<feature type="transmembrane region" description="Helical" evidence="7">
    <location>
        <begin position="16"/>
        <end position="39"/>
    </location>
</feature>
<dbReference type="AlphaFoldDB" id="A0A5M8Q7J9"/>
<organism evidence="10 12">
    <name type="scientific">Rufibacter glacialis</name>
    <dbReference type="NCBI Taxonomy" id="1259555"/>
    <lineage>
        <taxon>Bacteria</taxon>
        <taxon>Pseudomonadati</taxon>
        <taxon>Bacteroidota</taxon>
        <taxon>Cytophagia</taxon>
        <taxon>Cytophagales</taxon>
        <taxon>Hymenobacteraceae</taxon>
        <taxon>Rufibacter</taxon>
    </lineage>
</organism>
<comment type="caution">
    <text evidence="10">The sequence shown here is derived from an EMBL/GenBank/DDBJ whole genome shotgun (WGS) entry which is preliminary data.</text>
</comment>
<reference evidence="10 12" key="2">
    <citation type="submission" date="2019-09" db="EMBL/GenBank/DDBJ databases">
        <title>A bacterium isolated from glacier soil.</title>
        <authorList>
            <person name="Liu Q."/>
        </authorList>
    </citation>
    <scope>NUCLEOTIDE SEQUENCE [LARGE SCALE GENOMIC DNA]</scope>
    <source>
        <strain evidence="10 12">MDT1-10-3</strain>
    </source>
</reference>
<feature type="transmembrane region" description="Helical" evidence="7">
    <location>
        <begin position="324"/>
        <end position="348"/>
    </location>
</feature>
<dbReference type="EMBL" id="JBGOGF010000007">
    <property type="protein sequence ID" value="MFA1772409.1"/>
    <property type="molecule type" value="Genomic_DNA"/>
</dbReference>
<name>A0A5M8Q7J9_9BACT</name>
<protein>
    <submittedName>
        <fullName evidence="11">ABC transporter permease</fullName>
    </submittedName>
    <submittedName>
        <fullName evidence="10">FtsX-like permease family protein</fullName>
    </submittedName>
</protein>
<dbReference type="PANTHER" id="PTHR30572:SF4">
    <property type="entry name" value="ABC TRANSPORTER PERMEASE YTRF"/>
    <property type="match status" value="1"/>
</dbReference>
<keyword evidence="13" id="KW-1185">Reference proteome</keyword>
<dbReference type="RefSeq" id="WP_149100069.1">
    <property type="nucleotide sequence ID" value="NZ_BMMG01000007.1"/>
</dbReference>
<feature type="domain" description="MacB-like periplasmic core" evidence="9">
    <location>
        <begin position="49"/>
        <end position="229"/>
    </location>
</feature>
<evidence type="ECO:0000313" key="12">
    <source>
        <dbReference type="Proteomes" id="UP000323866"/>
    </source>
</evidence>
<keyword evidence="3 7" id="KW-0812">Transmembrane</keyword>
<accession>A0A5M8Q7J9</accession>
<comment type="similarity">
    <text evidence="6">Belongs to the ABC-4 integral membrane protein family.</text>
</comment>
<evidence type="ECO:0000259" key="9">
    <source>
        <dbReference type="Pfam" id="PF12704"/>
    </source>
</evidence>
<feature type="transmembrane region" description="Helical" evidence="7">
    <location>
        <begin position="267"/>
        <end position="296"/>
    </location>
</feature>
<keyword evidence="4 7" id="KW-1133">Transmembrane helix</keyword>
<evidence type="ECO:0000256" key="1">
    <source>
        <dbReference type="ARBA" id="ARBA00004651"/>
    </source>
</evidence>
<dbReference type="Proteomes" id="UP001570846">
    <property type="component" value="Unassembled WGS sequence"/>
</dbReference>
<keyword evidence="5 7" id="KW-0472">Membrane</keyword>
<evidence type="ECO:0000256" key="4">
    <source>
        <dbReference type="ARBA" id="ARBA00022989"/>
    </source>
</evidence>
<dbReference type="InterPro" id="IPR025857">
    <property type="entry name" value="MacB_PCD"/>
</dbReference>
<evidence type="ECO:0000256" key="5">
    <source>
        <dbReference type="ARBA" id="ARBA00023136"/>
    </source>
</evidence>
<dbReference type="Pfam" id="PF02687">
    <property type="entry name" value="FtsX"/>
    <property type="match status" value="1"/>
</dbReference>
<gene>
    <name evidence="11" type="ORF">ACD591_13995</name>
    <name evidence="10" type="ORF">FOE74_18230</name>
</gene>
<evidence type="ECO:0000256" key="7">
    <source>
        <dbReference type="SAM" id="Phobius"/>
    </source>
</evidence>
<dbReference type="PANTHER" id="PTHR30572">
    <property type="entry name" value="MEMBRANE COMPONENT OF TRANSPORTER-RELATED"/>
    <property type="match status" value="1"/>
</dbReference>
<evidence type="ECO:0000313" key="13">
    <source>
        <dbReference type="Proteomes" id="UP001570846"/>
    </source>
</evidence>
<dbReference type="Pfam" id="PF12704">
    <property type="entry name" value="MacB_PCD"/>
    <property type="match status" value="1"/>
</dbReference>
<reference evidence="11 13" key="3">
    <citation type="submission" date="2024-08" db="EMBL/GenBank/DDBJ databases">
        <authorList>
            <person name="Wei W."/>
        </authorList>
    </citation>
    <scope>NUCLEOTIDE SEQUENCE [LARGE SCALE GENOMIC DNA]</scope>
    <source>
        <strain evidence="11 13">XU2</strain>
    </source>
</reference>
<feature type="transmembrane region" description="Helical" evidence="7">
    <location>
        <begin position="354"/>
        <end position="376"/>
    </location>
</feature>
<reference evidence="10 12" key="1">
    <citation type="submission" date="2019-07" db="EMBL/GenBank/DDBJ databases">
        <authorList>
            <person name="Qu J.-H."/>
        </authorList>
    </citation>
    <scope>NUCLEOTIDE SEQUENCE [LARGE SCALE GENOMIC DNA]</scope>
    <source>
        <strain evidence="10 12">MDT1-10-3</strain>
    </source>
</reference>
<feature type="domain" description="ABC3 transporter permease C-terminal" evidence="8">
    <location>
        <begin position="277"/>
        <end position="386"/>
    </location>
</feature>
<dbReference type="InterPro" id="IPR050250">
    <property type="entry name" value="Macrolide_Exporter_MacB"/>
</dbReference>
<keyword evidence="2" id="KW-1003">Cell membrane</keyword>